<keyword evidence="1" id="KW-1133">Transmembrane helix</keyword>
<feature type="signal peptide" evidence="2">
    <location>
        <begin position="1"/>
        <end position="18"/>
    </location>
</feature>
<sequence length="199" mass="21054">MPWEQELLLLLLLPLLLPLPCSRPPLDLERCLALDDSLADAHTSGNNTIPCSFSPRSESALEVSVVVEDVSSSAATFFLLPFLSSSFFSASRLSSVAVCVATLATASVPAAALLVLTVAEAQSHTNNRRNNVLRVAFDTSTRFTDDNFGATGATGCCVVAADCVVVWAAISVLCLDDTLRRNALLPERSGSGSLDGRRV</sequence>
<keyword evidence="1" id="KW-0472">Membrane</keyword>
<evidence type="ECO:0008006" key="4">
    <source>
        <dbReference type="Google" id="ProtNLM"/>
    </source>
</evidence>
<reference evidence="3" key="1">
    <citation type="submission" date="2019-12" db="EMBL/GenBank/DDBJ databases">
        <title>An insight into the sialome of adult female Ixodes ricinus ticks feeding for 6 days.</title>
        <authorList>
            <person name="Perner J."/>
            <person name="Ribeiro J.M.C."/>
        </authorList>
    </citation>
    <scope>NUCLEOTIDE SEQUENCE</scope>
    <source>
        <strain evidence="3">Semi-engorged</strain>
        <tissue evidence="3">Salivary glands</tissue>
    </source>
</reference>
<protein>
    <recommendedName>
        <fullName evidence="4">Secreted protein</fullName>
    </recommendedName>
</protein>
<keyword evidence="1" id="KW-0812">Transmembrane</keyword>
<name>A0A6B0V1M1_IXORI</name>
<keyword evidence="2" id="KW-0732">Signal</keyword>
<evidence type="ECO:0000313" key="3">
    <source>
        <dbReference type="EMBL" id="MXU95919.1"/>
    </source>
</evidence>
<accession>A0A6B0V1M1</accession>
<dbReference type="EMBL" id="GIFC01013836">
    <property type="protein sequence ID" value="MXU95919.1"/>
    <property type="molecule type" value="Transcribed_RNA"/>
</dbReference>
<feature type="transmembrane region" description="Helical" evidence="1">
    <location>
        <begin position="93"/>
        <end position="119"/>
    </location>
</feature>
<evidence type="ECO:0000256" key="1">
    <source>
        <dbReference type="SAM" id="Phobius"/>
    </source>
</evidence>
<feature type="chain" id="PRO_5025415202" description="Secreted protein" evidence="2">
    <location>
        <begin position="19"/>
        <end position="199"/>
    </location>
</feature>
<evidence type="ECO:0000256" key="2">
    <source>
        <dbReference type="SAM" id="SignalP"/>
    </source>
</evidence>
<organism evidence="3">
    <name type="scientific">Ixodes ricinus</name>
    <name type="common">Common tick</name>
    <name type="synonym">Acarus ricinus</name>
    <dbReference type="NCBI Taxonomy" id="34613"/>
    <lineage>
        <taxon>Eukaryota</taxon>
        <taxon>Metazoa</taxon>
        <taxon>Ecdysozoa</taxon>
        <taxon>Arthropoda</taxon>
        <taxon>Chelicerata</taxon>
        <taxon>Arachnida</taxon>
        <taxon>Acari</taxon>
        <taxon>Parasitiformes</taxon>
        <taxon>Ixodida</taxon>
        <taxon>Ixodoidea</taxon>
        <taxon>Ixodidae</taxon>
        <taxon>Ixodinae</taxon>
        <taxon>Ixodes</taxon>
    </lineage>
</organism>
<proteinExistence type="predicted"/>
<dbReference type="AlphaFoldDB" id="A0A6B0V1M1"/>